<comment type="caution">
    <text evidence="2">The sequence shown here is derived from an EMBL/GenBank/DDBJ whole genome shotgun (WGS) entry which is preliminary data.</text>
</comment>
<dbReference type="EMBL" id="JAPJZH010000003">
    <property type="protein sequence ID" value="MDA4844965.1"/>
    <property type="molecule type" value="Genomic_DNA"/>
</dbReference>
<reference evidence="2" key="1">
    <citation type="submission" date="2022-11" db="EMBL/GenBank/DDBJ databases">
        <title>Hoeflea poritis sp. nov., isolated from scleractinian coral Porites lutea.</title>
        <authorList>
            <person name="Zhang G."/>
            <person name="Wei Q."/>
            <person name="Cai L."/>
        </authorList>
    </citation>
    <scope>NUCLEOTIDE SEQUENCE</scope>
    <source>
        <strain evidence="2">E7-10</strain>
    </source>
</reference>
<keyword evidence="1" id="KW-0732">Signal</keyword>
<dbReference type="Proteomes" id="UP001148313">
    <property type="component" value="Unassembled WGS sequence"/>
</dbReference>
<evidence type="ECO:0000256" key="1">
    <source>
        <dbReference type="SAM" id="SignalP"/>
    </source>
</evidence>
<dbReference type="RefSeq" id="WP_271088516.1">
    <property type="nucleotide sequence ID" value="NZ_JAPJZH010000003.1"/>
</dbReference>
<name>A0ABT4VLD1_9HYPH</name>
<gene>
    <name evidence="2" type="ORF">OOZ53_06365</name>
</gene>
<evidence type="ECO:0000313" key="2">
    <source>
        <dbReference type="EMBL" id="MDA4844965.1"/>
    </source>
</evidence>
<accession>A0ABT4VLD1</accession>
<proteinExistence type="predicted"/>
<feature type="chain" id="PRO_5045214837" evidence="1">
    <location>
        <begin position="23"/>
        <end position="322"/>
    </location>
</feature>
<organism evidence="2 3">
    <name type="scientific">Hoeflea poritis</name>
    <dbReference type="NCBI Taxonomy" id="2993659"/>
    <lineage>
        <taxon>Bacteria</taxon>
        <taxon>Pseudomonadati</taxon>
        <taxon>Pseudomonadota</taxon>
        <taxon>Alphaproteobacteria</taxon>
        <taxon>Hyphomicrobiales</taxon>
        <taxon>Rhizobiaceae</taxon>
        <taxon>Hoeflea</taxon>
    </lineage>
</organism>
<feature type="signal peptide" evidence="1">
    <location>
        <begin position="1"/>
        <end position="22"/>
    </location>
</feature>
<sequence>MKYLPFFTYLFMFCIFASLANAVRTTTTISAVANPQSAHKVARIINSGEHRIGGGVFFDGTTTFVLEDGDSKFRLNSRELQLEYSSGSVFLLYKGVRYNYDMHAELVCPLSKFTLREANLAYSIPSDRSDLGTELLSNMGLVPVGRTGSWIAREFLENELPFLLFGMDFAEVTPLPDHLELQIRNEVNKLTDGVIGGLTAEWDSYVNTDSMSNITTYLVRSSTEVEIAGVPLRFYWRQLSDQKTQVVRVEAYSQKLGSTKLTEFSSLDKTLMQDLSTVNLLVASTQFNQIDYVSAYQSAALFKTLHALDSSNFLEFSVDACQ</sequence>
<keyword evidence="3" id="KW-1185">Reference proteome</keyword>
<protein>
    <submittedName>
        <fullName evidence="2">Uncharacterized protein</fullName>
    </submittedName>
</protein>
<evidence type="ECO:0000313" key="3">
    <source>
        <dbReference type="Proteomes" id="UP001148313"/>
    </source>
</evidence>